<dbReference type="InterPro" id="IPR009019">
    <property type="entry name" value="KH_sf_prok-type"/>
</dbReference>
<dbReference type="Proteomes" id="UP000070089">
    <property type="component" value="Unassembled WGS sequence"/>
</dbReference>
<evidence type="ECO:0000256" key="3">
    <source>
        <dbReference type="ARBA" id="ARBA00022980"/>
    </source>
</evidence>
<dbReference type="CDD" id="cd02413">
    <property type="entry name" value="KH-II_40S_S3"/>
    <property type="match status" value="1"/>
</dbReference>
<dbReference type="Gene3D" id="3.30.1140.32">
    <property type="entry name" value="Ribosomal protein S3, C-terminal domain"/>
    <property type="match status" value="1"/>
</dbReference>
<accession>A0A132NNJ7</accession>
<dbReference type="Gene3D" id="3.30.300.20">
    <property type="match status" value="1"/>
</dbReference>
<dbReference type="PANTHER" id="PTHR11760:SF32">
    <property type="entry name" value="SMALL RIBOSOMAL SUBUNIT PROTEIN US3"/>
    <property type="match status" value="1"/>
</dbReference>
<dbReference type="PANTHER" id="PTHR11760">
    <property type="entry name" value="30S/40S RIBOSOMAL PROTEIN S3"/>
    <property type="match status" value="1"/>
</dbReference>
<comment type="similarity">
    <text evidence="1">Belongs to the universal ribosomal protein uS3 family.</text>
</comment>
<dbReference type="InterPro" id="IPR005703">
    <property type="entry name" value="Ribosomal_uS3_euk/arc"/>
</dbReference>
<dbReference type="AlphaFoldDB" id="A0A132NNJ7"/>
<comment type="caution">
    <text evidence="7">The sequence shown here is derived from an EMBL/GenBank/DDBJ whole genome shotgun (WGS) entry which is preliminary data.</text>
</comment>
<gene>
    <name evidence="7" type="ORF">QR46_4390</name>
</gene>
<dbReference type="SUPFAM" id="SSF54821">
    <property type="entry name" value="Ribosomal protein S3 C-terminal domain"/>
    <property type="match status" value="1"/>
</dbReference>
<organism evidence="7 8">
    <name type="scientific">Giardia duodenalis assemblage B</name>
    <dbReference type="NCBI Taxonomy" id="1394984"/>
    <lineage>
        <taxon>Eukaryota</taxon>
        <taxon>Metamonada</taxon>
        <taxon>Diplomonadida</taxon>
        <taxon>Hexamitidae</taxon>
        <taxon>Giardiinae</taxon>
        <taxon>Giardia</taxon>
    </lineage>
</organism>
<evidence type="ECO:0000256" key="2">
    <source>
        <dbReference type="ARBA" id="ARBA00022884"/>
    </source>
</evidence>
<evidence type="ECO:0000313" key="8">
    <source>
        <dbReference type="Proteomes" id="UP000070089"/>
    </source>
</evidence>
<evidence type="ECO:0000259" key="6">
    <source>
        <dbReference type="Pfam" id="PF00189"/>
    </source>
</evidence>
<dbReference type="InterPro" id="IPR036419">
    <property type="entry name" value="Ribosomal_S3_C_sf"/>
</dbReference>
<dbReference type="GO" id="GO:0005634">
    <property type="term" value="C:nucleus"/>
    <property type="evidence" value="ECO:0007669"/>
    <property type="project" value="TreeGrafter"/>
</dbReference>
<feature type="domain" description="Small ribosomal subunit protein uS3 C-terminal" evidence="6">
    <location>
        <begin position="112"/>
        <end position="194"/>
    </location>
</feature>
<evidence type="ECO:0000256" key="4">
    <source>
        <dbReference type="ARBA" id="ARBA00023274"/>
    </source>
</evidence>
<name>A0A132NNJ7_GIAIN</name>
<dbReference type="GO" id="GO:0022627">
    <property type="term" value="C:cytosolic small ribosomal subunit"/>
    <property type="evidence" value="ECO:0007669"/>
    <property type="project" value="TreeGrafter"/>
</dbReference>
<keyword evidence="3 7" id="KW-0689">Ribosomal protein</keyword>
<dbReference type="GO" id="GO:0006412">
    <property type="term" value="P:translation"/>
    <property type="evidence" value="ECO:0007669"/>
    <property type="project" value="InterPro"/>
</dbReference>
<dbReference type="VEuPathDB" id="GiardiaDB:QR46_4390"/>
<evidence type="ECO:0000313" key="7">
    <source>
        <dbReference type="EMBL" id="KWX11659.1"/>
    </source>
</evidence>
<keyword evidence="2" id="KW-0694">RNA-binding</keyword>
<keyword evidence="4" id="KW-0687">Ribonucleoprotein</keyword>
<dbReference type="Pfam" id="PF00189">
    <property type="entry name" value="Ribosomal_S3_C"/>
    <property type="match status" value="1"/>
</dbReference>
<dbReference type="InterPro" id="IPR057258">
    <property type="entry name" value="Ribosomal_uS3"/>
</dbReference>
<dbReference type="GO" id="GO:0003735">
    <property type="term" value="F:structural constituent of ribosome"/>
    <property type="evidence" value="ECO:0007669"/>
    <property type="project" value="InterPro"/>
</dbReference>
<dbReference type="SUPFAM" id="SSF54814">
    <property type="entry name" value="Prokaryotic type KH domain (KH-domain type II)"/>
    <property type="match status" value="1"/>
</dbReference>
<reference evidence="7 8" key="1">
    <citation type="journal article" date="2015" name="Mol. Biochem. Parasitol.">
        <title>Identification of polymorphic genes for use in assemblage B genotyping assays through comparative genomics of multiple assemblage B Giardia duodenalis isolates.</title>
        <authorList>
            <person name="Wielinga C."/>
            <person name="Thompson R.C."/>
            <person name="Monis P."/>
            <person name="Ryan U."/>
        </authorList>
    </citation>
    <scope>NUCLEOTIDE SEQUENCE [LARGE SCALE GENOMIC DNA]</scope>
    <source>
        <strain evidence="7 8">BAH15c1</strain>
    </source>
</reference>
<evidence type="ECO:0000256" key="1">
    <source>
        <dbReference type="ARBA" id="ARBA00010761"/>
    </source>
</evidence>
<dbReference type="InterPro" id="IPR001351">
    <property type="entry name" value="Ribosomal_uS3_C"/>
</dbReference>
<dbReference type="InterPro" id="IPR015946">
    <property type="entry name" value="KH_dom-like_a/b"/>
</dbReference>
<proteinExistence type="inferred from homology"/>
<protein>
    <recommendedName>
        <fullName evidence="5">40S ribosomal protein S3</fullName>
    </recommendedName>
</protein>
<dbReference type="OrthoDB" id="10248446at2759"/>
<dbReference type="GO" id="GO:0003723">
    <property type="term" value="F:RNA binding"/>
    <property type="evidence" value="ECO:0007669"/>
    <property type="project" value="UniProtKB-KW"/>
</dbReference>
<evidence type="ECO:0000256" key="5">
    <source>
        <dbReference type="ARBA" id="ARBA00035408"/>
    </source>
</evidence>
<dbReference type="EMBL" id="JXTI01000166">
    <property type="protein sequence ID" value="KWX11659.1"/>
    <property type="molecule type" value="Genomic_DNA"/>
</dbReference>
<dbReference type="NCBIfam" id="TIGR01008">
    <property type="entry name" value="uS3_euk_arch"/>
    <property type="match status" value="1"/>
</dbReference>
<sequence length="217" mass="24706">MPRIIRRDEENVYYAKYLNDCIMEAELHEFFSRELVDAGYASCSLCRTADSICVIIQCAEPEIVMGDNHYRLHKIEYLLAGRFMCDPKNFNIWVDKIIKRGLSAEIMVDNLRAKLEEAMPIRRAAYSVIRTAMRAGAAGCEVIVAGKLRAQRARANKFKEGCLISTGHPKRIFLAEATRHIKMRQGVIGVKVRIYNPNIRGAVMPDKIEIGPFSRNK</sequence>